<feature type="non-terminal residue" evidence="20">
    <location>
        <position position="1"/>
    </location>
</feature>
<dbReference type="Gene3D" id="3.10.10.10">
    <property type="entry name" value="HIV Type 1 Reverse Transcriptase, subunit A, domain 1"/>
    <property type="match status" value="1"/>
</dbReference>
<dbReference type="Gene3D" id="1.10.340.70">
    <property type="match status" value="1"/>
</dbReference>
<evidence type="ECO:0000256" key="5">
    <source>
        <dbReference type="ARBA" id="ARBA00022723"/>
    </source>
</evidence>
<keyword evidence="21" id="KW-1185">Reference proteome</keyword>
<feature type="region of interest" description="Disordered" evidence="17">
    <location>
        <begin position="1477"/>
        <end position="1507"/>
    </location>
</feature>
<dbReference type="InterPro" id="IPR001584">
    <property type="entry name" value="Integrase_cat-core"/>
</dbReference>
<dbReference type="InterPro" id="IPR036397">
    <property type="entry name" value="RNaseH_sf"/>
</dbReference>
<evidence type="ECO:0000256" key="4">
    <source>
        <dbReference type="ARBA" id="ARBA00022722"/>
    </source>
</evidence>
<evidence type="ECO:0000259" key="18">
    <source>
        <dbReference type="PROSITE" id="PS50878"/>
    </source>
</evidence>
<keyword evidence="2" id="KW-0808">Transferase</keyword>
<dbReference type="EMBL" id="JARYMX010000005">
    <property type="protein sequence ID" value="KAJ9548687.1"/>
    <property type="molecule type" value="Genomic_DNA"/>
</dbReference>
<dbReference type="SUPFAM" id="SSF50630">
    <property type="entry name" value="Acid proteases"/>
    <property type="match status" value="1"/>
</dbReference>
<evidence type="ECO:0000256" key="6">
    <source>
        <dbReference type="ARBA" id="ARBA00022750"/>
    </source>
</evidence>
<keyword evidence="5" id="KW-0479">Metal-binding</keyword>
<evidence type="ECO:0000256" key="10">
    <source>
        <dbReference type="ARBA" id="ARBA00022908"/>
    </source>
</evidence>
<dbReference type="FunFam" id="1.10.340.70:FF:000001">
    <property type="entry name" value="Retrovirus-related Pol polyprotein from transposon gypsy-like Protein"/>
    <property type="match status" value="1"/>
</dbReference>
<dbReference type="GO" id="GO:0003677">
    <property type="term" value="F:DNA binding"/>
    <property type="evidence" value="ECO:0007669"/>
    <property type="project" value="UniProtKB-KW"/>
</dbReference>
<evidence type="ECO:0000313" key="21">
    <source>
        <dbReference type="Proteomes" id="UP001172457"/>
    </source>
</evidence>
<dbReference type="PANTHER" id="PTHR37984">
    <property type="entry name" value="PROTEIN CBG26694"/>
    <property type="match status" value="1"/>
</dbReference>
<dbReference type="Pfam" id="PF03732">
    <property type="entry name" value="Retrotrans_gag"/>
    <property type="match status" value="1"/>
</dbReference>
<evidence type="ECO:0000256" key="9">
    <source>
        <dbReference type="ARBA" id="ARBA00022842"/>
    </source>
</evidence>
<dbReference type="Pfam" id="PF24626">
    <property type="entry name" value="SH3_Tf2-1"/>
    <property type="match status" value="1"/>
</dbReference>
<dbReference type="InterPro" id="IPR041588">
    <property type="entry name" value="Integrase_H2C2"/>
</dbReference>
<dbReference type="SUPFAM" id="SSF56672">
    <property type="entry name" value="DNA/RNA polymerases"/>
    <property type="match status" value="1"/>
</dbReference>
<dbReference type="InterPro" id="IPR012337">
    <property type="entry name" value="RNaseH-like_sf"/>
</dbReference>
<feature type="region of interest" description="Disordered" evidence="17">
    <location>
        <begin position="60"/>
        <end position="86"/>
    </location>
</feature>
<dbReference type="FunFam" id="3.30.420.10:FF:000219">
    <property type="entry name" value="Putative retroelement"/>
    <property type="match status" value="1"/>
</dbReference>
<evidence type="ECO:0000256" key="16">
    <source>
        <dbReference type="SAM" id="Coils"/>
    </source>
</evidence>
<dbReference type="PANTHER" id="PTHR37984:SF5">
    <property type="entry name" value="PROTEIN NYNRIN-LIKE"/>
    <property type="match status" value="1"/>
</dbReference>
<dbReference type="Gene3D" id="2.40.70.10">
    <property type="entry name" value="Acid Proteases"/>
    <property type="match status" value="1"/>
</dbReference>
<dbReference type="Proteomes" id="UP001172457">
    <property type="component" value="Chromosome 5"/>
</dbReference>
<dbReference type="Gene3D" id="3.30.70.270">
    <property type="match status" value="2"/>
</dbReference>
<comment type="caution">
    <text evidence="20">The sequence shown here is derived from an EMBL/GenBank/DDBJ whole genome shotgun (WGS) entry which is preliminary data.</text>
</comment>
<evidence type="ECO:0008006" key="22">
    <source>
        <dbReference type="Google" id="ProtNLM"/>
    </source>
</evidence>
<sequence length="1521" mass="172546">MVGPEAPMTTRLQTRVDAHEERIETLSNQVKELTVSINSMKEILNELPKSIEKLTMGYQKPHDEDADDEEEITVTGDIGSSERDPKKGLDSFIKNNHFETSLFSMPKVKLPLFEGIDPRGWIIKAELYFQVHQTPPPQKLKLTQMCMDGSALNWFTNLLIKHPHTTWDQFRDKLMVRFGETKFHNAHEALGSLYQVGDINEYIERFEALSALIPDQTEAQSTGMFLRGLQNDIKNWVRALNPRTCDQAMDLARHVAIATAIHGDRANQKGKTSFNVGASGGTSQGYSWRYDHREKPNTSTLTHYPTNRPNTQFNQVQPKISETIKPNTLTNRFPGTRHLTKQEWEDRRKRGLCFSCGQKYSPQHKCTEGQLRVILLADGEEMDDDGEIRCGEAVLDDEPADGECNALQLYGLESDTSPTLKTLKLAGEIRGIPALILVDSGATHNFLSKHLATALGLEIQLITSLSISLGDGTRVRISELCQGCSIQLGSFTCIVDALVYDLGSLDMILGIAWLGTLGDVVFNWQTQRMRFWDHGSLIQLRGVSTTLNSPSSLQTWLEGQLRPLSVETKETSALSVDQQTKLNMILLQFTSLFQPPQGLPPVRSIEHAINLREGQGPICVRPYRYPHLHKDEIQRQVLEMLETGIIKVSQSAYSSPVILVKKKDSTWRLCIDYRALNRATIPDKYPIPVVEELLDELHGSQYFTKIDLKSGFYQVRVRESDTEKTAFRTHNGHYEFLVMPFGLTNAPATFQALMNEVFRPLLRKGVLVFFDDILIYSQTWEQHLQLLVEVLSLLQSHQLVVNQKKSSFGRQCVEYLGHIINGEGVSMDPSKISAVQDWPIPKNSKAVRGFLGLTGYYRKFIKGYGKIARPLTDLTKKDGFHWSLEAQSAFEELKRSMITAPVLALPDFSHPFEIECDASGRGLGAVLMQHRRPIAYFSKALSDQNLNKSAYEKEIMALVLAIQHWRPYLLGRDFIVFSDQKSLRHLLEQRITTTDQQNWIAKLLGYQFSICYKPGKENGAADALSRVMDGAASKIVLDLTNNPLSHPGFAVSNGKLYHKGKLVIPASSQWIPKLIAEFHDSPTGGHSGFYRTYRRLASQIYWLGMTKTVKAYVQACDTCQRYKSSTLAPGGLLQPLPIPAAVWEDISLDFITALPKSKGFDVVLVVVDRFSKYCHFIPLKHPISARSLAETFLREVIRLHGIPKSMLCDRDPLFLSKFWQEIFSLQGSHLKFSSAYHPETDGQTEVVNRSLETYLRCFAAEQPKTWSFWLPWAEFWHNTAYHVSTKTTPFEIVYGRPPPTILQFVPGEIRCEAVAHDLTDRDEAIKQLKYHLSRAQAQMKTVADKHRRDVEFSVGDWVFLKLRPHRQQSVVRRINQKLSARYYGPFLIIEKVGSVAYRLQLPASAKIHPVFHVSLLKRAIGNHTAEASLPLEWRWIPLFLLHLSNWLIQWEDGSAEEATWEDASTIQAQFPSFRLEDKPALQDGSIDSEGGIDQSTGPTLINQPNQPRPWKVYYRRRKKGQ</sequence>
<keyword evidence="14" id="KW-0233">DNA recombination</keyword>
<evidence type="ECO:0000256" key="14">
    <source>
        <dbReference type="ARBA" id="ARBA00023172"/>
    </source>
</evidence>
<evidence type="ECO:0000313" key="20">
    <source>
        <dbReference type="EMBL" id="KAJ9548687.1"/>
    </source>
</evidence>
<dbReference type="Pfam" id="PF17921">
    <property type="entry name" value="Integrase_H2C2"/>
    <property type="match status" value="1"/>
</dbReference>
<evidence type="ECO:0000256" key="17">
    <source>
        <dbReference type="SAM" id="MobiDB-lite"/>
    </source>
</evidence>
<organism evidence="20 21">
    <name type="scientific">Centaurea solstitialis</name>
    <name type="common">yellow star-thistle</name>
    <dbReference type="NCBI Taxonomy" id="347529"/>
    <lineage>
        <taxon>Eukaryota</taxon>
        <taxon>Viridiplantae</taxon>
        <taxon>Streptophyta</taxon>
        <taxon>Embryophyta</taxon>
        <taxon>Tracheophyta</taxon>
        <taxon>Spermatophyta</taxon>
        <taxon>Magnoliopsida</taxon>
        <taxon>eudicotyledons</taxon>
        <taxon>Gunneridae</taxon>
        <taxon>Pentapetalae</taxon>
        <taxon>asterids</taxon>
        <taxon>campanulids</taxon>
        <taxon>Asterales</taxon>
        <taxon>Asteraceae</taxon>
        <taxon>Carduoideae</taxon>
        <taxon>Cardueae</taxon>
        <taxon>Centaureinae</taxon>
        <taxon>Centaurea</taxon>
    </lineage>
</organism>
<dbReference type="CDD" id="cd09274">
    <property type="entry name" value="RNase_HI_RT_Ty3"/>
    <property type="match status" value="1"/>
</dbReference>
<evidence type="ECO:0000259" key="19">
    <source>
        <dbReference type="PROSITE" id="PS50994"/>
    </source>
</evidence>
<keyword evidence="8" id="KW-0378">Hydrolase</keyword>
<keyword evidence="6" id="KW-0064">Aspartyl protease</keyword>
<evidence type="ECO:0000256" key="3">
    <source>
        <dbReference type="ARBA" id="ARBA00022695"/>
    </source>
</evidence>
<dbReference type="Gene3D" id="3.30.420.10">
    <property type="entry name" value="Ribonuclease H-like superfamily/Ribonuclease H"/>
    <property type="match status" value="1"/>
</dbReference>
<protein>
    <recommendedName>
        <fullName evidence="22">Ty3/gypsy retrotransposon protein</fullName>
    </recommendedName>
</protein>
<keyword evidence="9" id="KW-0460">Magnesium</keyword>
<dbReference type="GO" id="GO:0006310">
    <property type="term" value="P:DNA recombination"/>
    <property type="evidence" value="ECO:0007669"/>
    <property type="project" value="UniProtKB-KW"/>
</dbReference>
<gene>
    <name evidence="20" type="ORF">OSB04_021230</name>
</gene>
<keyword evidence="10" id="KW-0229">DNA integration</keyword>
<evidence type="ECO:0000256" key="7">
    <source>
        <dbReference type="ARBA" id="ARBA00022759"/>
    </source>
</evidence>
<dbReference type="FunFam" id="3.10.20.370:FF:000001">
    <property type="entry name" value="Retrovirus-related Pol polyprotein from transposon 17.6-like protein"/>
    <property type="match status" value="1"/>
</dbReference>
<keyword evidence="7" id="KW-0255">Endonuclease</keyword>
<dbReference type="CDD" id="cd01647">
    <property type="entry name" value="RT_LTR"/>
    <property type="match status" value="1"/>
</dbReference>
<dbReference type="GO" id="GO:0006508">
    <property type="term" value="P:proteolysis"/>
    <property type="evidence" value="ECO:0007669"/>
    <property type="project" value="UniProtKB-KW"/>
</dbReference>
<dbReference type="GO" id="GO:0003964">
    <property type="term" value="F:RNA-directed DNA polymerase activity"/>
    <property type="evidence" value="ECO:0007669"/>
    <property type="project" value="UniProtKB-KW"/>
</dbReference>
<evidence type="ECO:0000256" key="8">
    <source>
        <dbReference type="ARBA" id="ARBA00022801"/>
    </source>
</evidence>
<evidence type="ECO:0000256" key="12">
    <source>
        <dbReference type="ARBA" id="ARBA00022932"/>
    </source>
</evidence>
<accession>A0AA38W6L3</accession>
<dbReference type="SUPFAM" id="SSF53098">
    <property type="entry name" value="Ribonuclease H-like"/>
    <property type="match status" value="1"/>
</dbReference>
<dbReference type="GO" id="GO:0004190">
    <property type="term" value="F:aspartic-type endopeptidase activity"/>
    <property type="evidence" value="ECO:0007669"/>
    <property type="project" value="UniProtKB-KW"/>
</dbReference>
<dbReference type="InterPro" id="IPR021109">
    <property type="entry name" value="Peptidase_aspartic_dom_sf"/>
</dbReference>
<reference evidence="20" key="1">
    <citation type="submission" date="2023-03" db="EMBL/GenBank/DDBJ databases">
        <title>Chromosome-scale reference genome and RAD-based genetic map of yellow starthistle (Centaurea solstitialis) reveal putative structural variation and QTLs associated with invader traits.</title>
        <authorList>
            <person name="Reatini B."/>
            <person name="Cang F.A."/>
            <person name="Jiang Q."/>
            <person name="Mckibben M.T.W."/>
            <person name="Barker M.S."/>
            <person name="Rieseberg L.H."/>
            <person name="Dlugosch K.M."/>
        </authorList>
    </citation>
    <scope>NUCLEOTIDE SEQUENCE</scope>
    <source>
        <strain evidence="20">CAN-66</strain>
        <tissue evidence="20">Leaf</tissue>
    </source>
</reference>
<evidence type="ECO:0000256" key="15">
    <source>
        <dbReference type="ARBA" id="ARBA00023268"/>
    </source>
</evidence>
<evidence type="ECO:0000256" key="2">
    <source>
        <dbReference type="ARBA" id="ARBA00022679"/>
    </source>
</evidence>
<dbReference type="FunFam" id="3.30.70.270:FF:000020">
    <property type="entry name" value="Transposon Tf2-6 polyprotein-like Protein"/>
    <property type="match status" value="1"/>
</dbReference>
<dbReference type="InterPro" id="IPR000477">
    <property type="entry name" value="RT_dom"/>
</dbReference>
<dbReference type="Pfam" id="PF17919">
    <property type="entry name" value="RT_RNaseH_2"/>
    <property type="match status" value="1"/>
</dbReference>
<evidence type="ECO:0000256" key="1">
    <source>
        <dbReference type="ARBA" id="ARBA00022670"/>
    </source>
</evidence>
<keyword evidence="11" id="KW-0695">RNA-directed DNA polymerase</keyword>
<dbReference type="FunFam" id="3.10.10.10:FF:000007">
    <property type="entry name" value="Retrovirus-related Pol polyprotein from transposon 17.6-like Protein"/>
    <property type="match status" value="1"/>
</dbReference>
<dbReference type="InterPro" id="IPR043502">
    <property type="entry name" value="DNA/RNA_pol_sf"/>
</dbReference>
<feature type="compositionally biased region" description="Polar residues" evidence="17">
    <location>
        <begin position="1493"/>
        <end position="1505"/>
    </location>
</feature>
<keyword evidence="1" id="KW-0645">Protease</keyword>
<keyword evidence="12" id="KW-0239">DNA-directed DNA polymerase</keyword>
<dbReference type="InterPro" id="IPR005162">
    <property type="entry name" value="Retrotrans_gag_dom"/>
</dbReference>
<evidence type="ECO:0000256" key="13">
    <source>
        <dbReference type="ARBA" id="ARBA00023125"/>
    </source>
</evidence>
<dbReference type="PROSITE" id="PS50994">
    <property type="entry name" value="INTEGRASE"/>
    <property type="match status" value="1"/>
</dbReference>
<dbReference type="InterPro" id="IPR043128">
    <property type="entry name" value="Rev_trsase/Diguanyl_cyclase"/>
</dbReference>
<dbReference type="GO" id="GO:0004519">
    <property type="term" value="F:endonuclease activity"/>
    <property type="evidence" value="ECO:0007669"/>
    <property type="project" value="UniProtKB-KW"/>
</dbReference>
<proteinExistence type="predicted"/>
<keyword evidence="16" id="KW-0175">Coiled coil</keyword>
<dbReference type="CDD" id="cd00303">
    <property type="entry name" value="retropepsin_like"/>
    <property type="match status" value="1"/>
</dbReference>
<keyword evidence="13" id="KW-0238">DNA-binding</keyword>
<name>A0AA38W6L3_9ASTR</name>
<evidence type="ECO:0000256" key="11">
    <source>
        <dbReference type="ARBA" id="ARBA00022918"/>
    </source>
</evidence>
<feature type="domain" description="Integrase catalytic" evidence="19">
    <location>
        <begin position="1133"/>
        <end position="1297"/>
    </location>
</feature>
<dbReference type="Pfam" id="PF00078">
    <property type="entry name" value="RVT_1"/>
    <property type="match status" value="1"/>
</dbReference>
<dbReference type="InterPro" id="IPR056924">
    <property type="entry name" value="SH3_Tf2-1"/>
</dbReference>
<dbReference type="Pfam" id="PF08284">
    <property type="entry name" value="RVP_2"/>
    <property type="match status" value="1"/>
</dbReference>
<dbReference type="GO" id="GO:0015074">
    <property type="term" value="P:DNA integration"/>
    <property type="evidence" value="ECO:0007669"/>
    <property type="project" value="UniProtKB-KW"/>
</dbReference>
<keyword evidence="15" id="KW-0511">Multifunctional enzyme</keyword>
<dbReference type="GO" id="GO:0003887">
    <property type="term" value="F:DNA-directed DNA polymerase activity"/>
    <property type="evidence" value="ECO:0007669"/>
    <property type="project" value="UniProtKB-KW"/>
</dbReference>
<dbReference type="InterPro" id="IPR041577">
    <property type="entry name" value="RT_RNaseH_2"/>
</dbReference>
<feature type="domain" description="Reverse transcriptase" evidence="18">
    <location>
        <begin position="641"/>
        <end position="820"/>
    </location>
</feature>
<feature type="coiled-coil region" evidence="16">
    <location>
        <begin position="9"/>
        <end position="43"/>
    </location>
</feature>
<keyword evidence="4" id="KW-0540">Nuclease</keyword>
<keyword evidence="3" id="KW-0548">Nucleotidyltransferase</keyword>
<dbReference type="GO" id="GO:0046872">
    <property type="term" value="F:metal ion binding"/>
    <property type="evidence" value="ECO:0007669"/>
    <property type="project" value="UniProtKB-KW"/>
</dbReference>
<dbReference type="PROSITE" id="PS50878">
    <property type="entry name" value="RT_POL"/>
    <property type="match status" value="1"/>
</dbReference>
<dbReference type="InterPro" id="IPR050951">
    <property type="entry name" value="Retrovirus_Pol_polyprotein"/>
</dbReference>